<dbReference type="PATRIC" id="fig|1121338.3.peg.1136"/>
<keyword evidence="1" id="KW-0472">Membrane</keyword>
<accession>A0A151B4V3</accession>
<keyword evidence="3" id="KW-1185">Reference proteome</keyword>
<evidence type="ECO:0000313" key="2">
    <source>
        <dbReference type="EMBL" id="KYH34938.1"/>
    </source>
</evidence>
<dbReference type="RefSeq" id="WP_066823737.1">
    <property type="nucleotide sequence ID" value="NZ_LTBA01000008.1"/>
</dbReference>
<dbReference type="Pfam" id="PF09551">
    <property type="entry name" value="Spore_II_R"/>
    <property type="match status" value="1"/>
</dbReference>
<dbReference type="NCBIfam" id="TIGR02837">
    <property type="entry name" value="spore_II_R"/>
    <property type="match status" value="1"/>
</dbReference>
<dbReference type="STRING" id="1121338.CLTEP_11020"/>
<evidence type="ECO:0000256" key="1">
    <source>
        <dbReference type="SAM" id="Phobius"/>
    </source>
</evidence>
<dbReference type="AlphaFoldDB" id="A0A151B4V3"/>
<proteinExistence type="predicted"/>
<keyword evidence="1" id="KW-0812">Transmembrane</keyword>
<dbReference type="Proteomes" id="UP000075531">
    <property type="component" value="Unassembled WGS sequence"/>
</dbReference>
<sequence>MNKIVLSILCSIIIFVFVSSMIIYKKPTQESIASKIIRFHVIANSDSNNDQALKLRIRDEVLGYMSPKLKKISNIEECRKILLDNSDEIIKLARKIIKQSGYNYSVKVALSNENFPIKTYGNITLPPGKYEAYRIIIGEGQGHNWWCVMFPPLCFVDITKSEVSYEETEKLMKSVLTDDEYNLINNMKDEKIKKMIRDEVIKKAIEKKAIEKRAFDKDYVKLDDKTVKVKFKIVEIIDKIIKRVHS</sequence>
<dbReference type="InterPro" id="IPR014202">
    <property type="entry name" value="Spore_II_R"/>
</dbReference>
<evidence type="ECO:0000313" key="3">
    <source>
        <dbReference type="Proteomes" id="UP000075531"/>
    </source>
</evidence>
<dbReference type="EMBL" id="LTBA01000008">
    <property type="protein sequence ID" value="KYH34938.1"/>
    <property type="molecule type" value="Genomic_DNA"/>
</dbReference>
<protein>
    <submittedName>
        <fullName evidence="2">Stage II sporulation protein R</fullName>
    </submittedName>
</protein>
<reference evidence="2 3" key="1">
    <citation type="submission" date="2016-02" db="EMBL/GenBank/DDBJ databases">
        <title>Genome sequence of Clostridium tepidiprofundi DSM 19306.</title>
        <authorList>
            <person name="Poehlein A."/>
            <person name="Daniel R."/>
        </authorList>
    </citation>
    <scope>NUCLEOTIDE SEQUENCE [LARGE SCALE GENOMIC DNA]</scope>
    <source>
        <strain evidence="2 3">DSM 19306</strain>
    </source>
</reference>
<name>A0A151B4V3_9CLOT</name>
<organism evidence="2 3">
    <name type="scientific">Clostridium tepidiprofundi DSM 19306</name>
    <dbReference type="NCBI Taxonomy" id="1121338"/>
    <lineage>
        <taxon>Bacteria</taxon>
        <taxon>Bacillati</taxon>
        <taxon>Bacillota</taxon>
        <taxon>Clostridia</taxon>
        <taxon>Eubacteriales</taxon>
        <taxon>Clostridiaceae</taxon>
        <taxon>Clostridium</taxon>
    </lineage>
</organism>
<feature type="transmembrane region" description="Helical" evidence="1">
    <location>
        <begin position="6"/>
        <end position="24"/>
    </location>
</feature>
<gene>
    <name evidence="2" type="ORF">CLTEP_11020</name>
</gene>
<comment type="caution">
    <text evidence="2">The sequence shown here is derived from an EMBL/GenBank/DDBJ whole genome shotgun (WGS) entry which is preliminary data.</text>
</comment>
<keyword evidence="1" id="KW-1133">Transmembrane helix</keyword>
<dbReference type="OrthoDB" id="9793324at2"/>